<dbReference type="Proteomes" id="UP000027120">
    <property type="component" value="Unassembled WGS sequence"/>
</dbReference>
<dbReference type="EMBL" id="KK785948">
    <property type="protein sequence ID" value="KDO40436.1"/>
    <property type="molecule type" value="Genomic_DNA"/>
</dbReference>
<reference evidence="1 2" key="1">
    <citation type="submission" date="2014-04" db="EMBL/GenBank/DDBJ databases">
        <authorList>
            <consortium name="International Citrus Genome Consortium"/>
            <person name="Gmitter F."/>
            <person name="Chen C."/>
            <person name="Farmerie W."/>
            <person name="Harkins T."/>
            <person name="Desany B."/>
            <person name="Mohiuddin M."/>
            <person name="Kodira C."/>
            <person name="Borodovsky M."/>
            <person name="Lomsadze A."/>
            <person name="Burns P."/>
            <person name="Jenkins J."/>
            <person name="Prochnik S."/>
            <person name="Shu S."/>
            <person name="Chapman J."/>
            <person name="Pitluck S."/>
            <person name="Schmutz J."/>
            <person name="Rokhsar D."/>
        </authorList>
    </citation>
    <scope>NUCLEOTIDE SEQUENCE</scope>
</reference>
<organism evidence="1 2">
    <name type="scientific">Citrus sinensis</name>
    <name type="common">Sweet orange</name>
    <name type="synonym">Citrus aurantium var. sinensis</name>
    <dbReference type="NCBI Taxonomy" id="2711"/>
    <lineage>
        <taxon>Eukaryota</taxon>
        <taxon>Viridiplantae</taxon>
        <taxon>Streptophyta</taxon>
        <taxon>Embryophyta</taxon>
        <taxon>Tracheophyta</taxon>
        <taxon>Spermatophyta</taxon>
        <taxon>Magnoliopsida</taxon>
        <taxon>eudicotyledons</taxon>
        <taxon>Gunneridae</taxon>
        <taxon>Pentapetalae</taxon>
        <taxon>rosids</taxon>
        <taxon>malvids</taxon>
        <taxon>Sapindales</taxon>
        <taxon>Rutaceae</taxon>
        <taxon>Aurantioideae</taxon>
        <taxon>Citrus</taxon>
    </lineage>
</organism>
<sequence length="51" mass="5470">MPGNTQTRIVNSYMDCTGIVAEDPVQLHISSNFFLGDAFIVLKSINGVAKG</sequence>
<dbReference type="PANTHER" id="PTHR33928">
    <property type="entry name" value="POLYGALACTURONASE QRT3"/>
    <property type="match status" value="1"/>
</dbReference>
<dbReference type="InterPro" id="IPR039279">
    <property type="entry name" value="QRT3-like"/>
</dbReference>
<proteinExistence type="predicted"/>
<accession>A0A067DP99</accession>
<keyword evidence="2" id="KW-1185">Reference proteome</keyword>
<dbReference type="STRING" id="2711.A0A067DP99"/>
<dbReference type="GO" id="GO:0004650">
    <property type="term" value="F:polygalacturonase activity"/>
    <property type="evidence" value="ECO:0007669"/>
    <property type="project" value="InterPro"/>
</dbReference>
<gene>
    <name evidence="1" type="ORF">CISIN_1g0456072mg</name>
</gene>
<evidence type="ECO:0000313" key="2">
    <source>
        <dbReference type="Proteomes" id="UP000027120"/>
    </source>
</evidence>
<evidence type="ECO:0000313" key="1">
    <source>
        <dbReference type="EMBL" id="KDO40436.1"/>
    </source>
</evidence>
<protein>
    <submittedName>
        <fullName evidence="1">Uncharacterized protein</fullName>
    </submittedName>
</protein>
<dbReference type="PANTHER" id="PTHR33928:SF7">
    <property type="entry name" value="POLYGALACTURONASE QRT3"/>
    <property type="match status" value="1"/>
</dbReference>
<dbReference type="AlphaFoldDB" id="A0A067DP99"/>
<name>A0A067DP99_CITSI</name>
<feature type="non-terminal residue" evidence="1">
    <location>
        <position position="51"/>
    </location>
</feature>